<dbReference type="AlphaFoldDB" id="A0A0K9CNH6"/>
<accession>A0A0K9CNH6</accession>
<evidence type="ECO:0000313" key="2">
    <source>
        <dbReference type="Proteomes" id="UP000004650"/>
    </source>
</evidence>
<dbReference type="GO" id="GO:0006260">
    <property type="term" value="P:DNA replication"/>
    <property type="evidence" value="ECO:0007669"/>
    <property type="project" value="InterPro"/>
</dbReference>
<dbReference type="InterPro" id="IPR036977">
    <property type="entry name" value="DNA_primase_Znf_CHC2"/>
</dbReference>
<evidence type="ECO:0000313" key="1">
    <source>
        <dbReference type="EMBL" id="KMV75771.1"/>
    </source>
</evidence>
<proteinExistence type="predicted"/>
<dbReference type="SUPFAM" id="SSF57783">
    <property type="entry name" value="Zinc beta-ribbon"/>
    <property type="match status" value="1"/>
</dbReference>
<dbReference type="GO" id="GO:0003677">
    <property type="term" value="F:DNA binding"/>
    <property type="evidence" value="ECO:0007669"/>
    <property type="project" value="InterPro"/>
</dbReference>
<dbReference type="Proteomes" id="UP000004650">
    <property type="component" value="Unassembled WGS sequence"/>
</dbReference>
<protein>
    <submittedName>
        <fullName evidence="1">Uncharacterized protein</fullName>
    </submittedName>
</protein>
<reference evidence="2" key="1">
    <citation type="submission" date="2009-02" db="EMBL/GenBank/DDBJ databases">
        <title>The Genome Sequence of Shigella sp. D9.</title>
        <authorList>
            <consortium name="The Broad Institute Genome Sequencing Platform"/>
            <person name="Ward D."/>
            <person name="Young S.K."/>
            <person name="Kodira C.D."/>
            <person name="Zeng Q."/>
            <person name="Koehrsen M."/>
            <person name="Alvarado L."/>
            <person name="Berlin A."/>
            <person name="Borenstein D."/>
            <person name="Chen Z."/>
            <person name="Engels R."/>
            <person name="Freedman E."/>
            <person name="Gellesch M."/>
            <person name="Goldberg J."/>
            <person name="Griggs A."/>
            <person name="Gujja S."/>
            <person name="Heiman D."/>
            <person name="Hepburn T."/>
            <person name="Howarth C."/>
            <person name="Jen D."/>
            <person name="Larson L."/>
            <person name="Lewis B."/>
            <person name="Mehta T."/>
            <person name="Park D."/>
            <person name="Pearson M."/>
            <person name="Roberts A."/>
            <person name="Saif S."/>
            <person name="Shea T."/>
            <person name="Shenoy N."/>
            <person name="Sisk P."/>
            <person name="Stolte C."/>
            <person name="Sykes S."/>
            <person name="Walk T."/>
            <person name="White J."/>
            <person name="Yandava C."/>
            <person name="Allen-Vercoe E."/>
            <person name="Strauss J."/>
            <person name="Sibley C."/>
            <person name="White A."/>
            <person name="Ambrose C."/>
            <person name="Lander E."/>
            <person name="Nusbaum C."/>
            <person name="Galagan J."/>
            <person name="Birren B."/>
        </authorList>
    </citation>
    <scope>NUCLEOTIDE SEQUENCE [LARGE SCALE GENOMIC DNA]</scope>
    <source>
        <strain evidence="2">D11</strain>
    </source>
</reference>
<dbReference type="GO" id="GO:0008270">
    <property type="term" value="F:zinc ion binding"/>
    <property type="evidence" value="ECO:0007669"/>
    <property type="project" value="InterPro"/>
</dbReference>
<gene>
    <name evidence="1" type="ORF">PSAG_04861</name>
</gene>
<dbReference type="Gene3D" id="3.90.580.10">
    <property type="entry name" value="Zinc finger, CHC2-type domain"/>
    <property type="match status" value="1"/>
</dbReference>
<name>A0A0K9CNH6_9FUSO</name>
<dbReference type="EMBL" id="ACDS02000136">
    <property type="protein sequence ID" value="KMV75771.1"/>
    <property type="molecule type" value="Genomic_DNA"/>
</dbReference>
<reference evidence="1 2" key="2">
    <citation type="submission" date="2013-10" db="EMBL/GenBank/DDBJ databases">
        <title>The Genome Sequence of Fusobacterium nucleatum subsp. animalis D11.</title>
        <authorList>
            <consortium name="The Broad Institute Genomics Platform"/>
            <person name="Earl A."/>
            <person name="Ward D."/>
            <person name="Feldgarden M."/>
            <person name="Gevers D."/>
            <person name="Kostic A."/>
            <person name="Garrett W."/>
            <person name="Young S.K."/>
            <person name="Zeng Q."/>
            <person name="Gargeya S."/>
            <person name="Fitzgerald M."/>
            <person name="Abouelleil A."/>
            <person name="Alvarado L."/>
            <person name="Berlin A.M."/>
            <person name="Chapman S.B."/>
            <person name="Gainer-Dewar J."/>
            <person name="Goldberg J."/>
            <person name="Gnerre S."/>
            <person name="Griggs A."/>
            <person name="Gujja S."/>
            <person name="Hansen M."/>
            <person name="Howarth C."/>
            <person name="Imamovic A."/>
            <person name="Ireland A."/>
            <person name="Larimer J."/>
            <person name="McCowan C."/>
            <person name="Murphy C."/>
            <person name="Pearson M."/>
            <person name="Poon T.W."/>
            <person name="Priest M."/>
            <person name="Roberts A."/>
            <person name="Saif S."/>
            <person name="Shea T."/>
            <person name="Sykes S."/>
            <person name="Wortman J."/>
            <person name="Nusbaum C."/>
            <person name="Birren B."/>
        </authorList>
    </citation>
    <scope>NUCLEOTIDE SEQUENCE [LARGE SCALE GENOMIC DNA]</scope>
    <source>
        <strain evidence="1 2">D11</strain>
    </source>
</reference>
<sequence length="90" mass="10322">MKIKHYGNEARLDYCPVCQKVKKDNPCFSVNVNTGKYMCHATGKSGHISEFPEIQKELNISGIEEKTEEKTIYDFSSLIYNSKKLNKKMA</sequence>
<organism evidence="1 2">
    <name type="scientific">Fusobacterium animalis D11</name>
    <dbReference type="NCBI Taxonomy" id="556264"/>
    <lineage>
        <taxon>Bacteria</taxon>
        <taxon>Fusobacteriati</taxon>
        <taxon>Fusobacteriota</taxon>
        <taxon>Fusobacteriia</taxon>
        <taxon>Fusobacteriales</taxon>
        <taxon>Fusobacteriaceae</taxon>
        <taxon>Fusobacterium</taxon>
    </lineage>
</organism>
<comment type="caution">
    <text evidence="1">The sequence shown here is derived from an EMBL/GenBank/DDBJ whole genome shotgun (WGS) entry which is preliminary data.</text>
</comment>